<comment type="caution">
    <text evidence="1">The sequence shown here is derived from an EMBL/GenBank/DDBJ whole genome shotgun (WGS) entry which is preliminary data.</text>
</comment>
<dbReference type="InterPro" id="IPR012657">
    <property type="entry name" value="23S_rRNA-intervening_sequence"/>
</dbReference>
<protein>
    <submittedName>
        <fullName evidence="1">Four helix bundle protein</fullName>
    </submittedName>
</protein>
<dbReference type="Proteomes" id="UP000316008">
    <property type="component" value="Unassembled WGS sequence"/>
</dbReference>
<dbReference type="EMBL" id="VLPL01000003">
    <property type="protein sequence ID" value="TSJ45469.1"/>
    <property type="molecule type" value="Genomic_DNA"/>
</dbReference>
<proteinExistence type="predicted"/>
<dbReference type="InterPro" id="IPR036583">
    <property type="entry name" value="23S_rRNA_IVS_sf"/>
</dbReference>
<dbReference type="RefSeq" id="WP_144332425.1">
    <property type="nucleotide sequence ID" value="NZ_VLPL01000003.1"/>
</dbReference>
<gene>
    <name evidence="1" type="ORF">FO442_06860</name>
</gene>
<accession>A0A556N0B8</accession>
<dbReference type="NCBIfam" id="TIGR02436">
    <property type="entry name" value="four helix bundle protein"/>
    <property type="match status" value="1"/>
</dbReference>
<dbReference type="PANTHER" id="PTHR38471">
    <property type="entry name" value="FOUR HELIX BUNDLE PROTEIN"/>
    <property type="match status" value="1"/>
</dbReference>
<organism evidence="1 2">
    <name type="scientific">Fluviicola chungangensis</name>
    <dbReference type="NCBI Taxonomy" id="2597671"/>
    <lineage>
        <taxon>Bacteria</taxon>
        <taxon>Pseudomonadati</taxon>
        <taxon>Bacteroidota</taxon>
        <taxon>Flavobacteriia</taxon>
        <taxon>Flavobacteriales</taxon>
        <taxon>Crocinitomicaceae</taxon>
        <taxon>Fluviicola</taxon>
    </lineage>
</organism>
<dbReference type="SUPFAM" id="SSF158446">
    <property type="entry name" value="IVS-encoded protein-like"/>
    <property type="match status" value="1"/>
</dbReference>
<dbReference type="AlphaFoldDB" id="A0A556N0B8"/>
<evidence type="ECO:0000313" key="2">
    <source>
        <dbReference type="Proteomes" id="UP000316008"/>
    </source>
</evidence>
<dbReference type="PANTHER" id="PTHR38471:SF2">
    <property type="entry name" value="FOUR HELIX BUNDLE PROTEIN"/>
    <property type="match status" value="1"/>
</dbReference>
<dbReference type="Gene3D" id="1.20.1440.60">
    <property type="entry name" value="23S rRNA-intervening sequence"/>
    <property type="match status" value="1"/>
</dbReference>
<evidence type="ECO:0000313" key="1">
    <source>
        <dbReference type="EMBL" id="TSJ45469.1"/>
    </source>
</evidence>
<dbReference type="PIRSF" id="PIRSF035652">
    <property type="entry name" value="CHP02436"/>
    <property type="match status" value="1"/>
</dbReference>
<reference evidence="1 2" key="1">
    <citation type="submission" date="2019-07" db="EMBL/GenBank/DDBJ databases">
        <authorList>
            <person name="Huq M.A."/>
        </authorList>
    </citation>
    <scope>NUCLEOTIDE SEQUENCE [LARGE SCALE GENOMIC DNA]</scope>
    <source>
        <strain evidence="1 2">MAH-3</strain>
    </source>
</reference>
<keyword evidence="2" id="KW-1185">Reference proteome</keyword>
<dbReference type="Pfam" id="PF05635">
    <property type="entry name" value="23S_rRNA_IVP"/>
    <property type="match status" value="1"/>
</dbReference>
<sequence>MSLKPIDIRERTFQFALQTFRICEQINEVEKQFIITKQLAKSASSVGANVREARNAESKNDFIHKLSIALKECDESIYWMELLIELSKSKKEELIELRKESDQVMRILSAIIIKSKANSTWIKR</sequence>
<dbReference type="OrthoDB" id="285993at2"/>
<name>A0A556N0B8_9FLAO</name>